<evidence type="ECO:0000256" key="13">
    <source>
        <dbReference type="ARBA" id="ARBA00047283"/>
    </source>
</evidence>
<dbReference type="FunFam" id="3.40.50.150:FF:000022">
    <property type="entry name" value="Ribosomal RNA small subunit methyltransferase B"/>
    <property type="match status" value="1"/>
</dbReference>
<keyword evidence="6" id="KW-0698">rRNA processing</keyword>
<dbReference type="Gene3D" id="3.40.50.150">
    <property type="entry name" value="Vaccinia Virus protein VP39"/>
    <property type="match status" value="1"/>
</dbReference>
<dbReference type="Pfam" id="PF01029">
    <property type="entry name" value="NusB"/>
    <property type="match status" value="1"/>
</dbReference>
<gene>
    <name evidence="16" type="ORF">DC094_12825</name>
</gene>
<dbReference type="PROSITE" id="PS51686">
    <property type="entry name" value="SAM_MT_RSMB_NOP"/>
    <property type="match status" value="1"/>
</dbReference>
<feature type="domain" description="SAM-dependent MTase RsmB/NOP-type" evidence="15">
    <location>
        <begin position="169"/>
        <end position="438"/>
    </location>
</feature>
<dbReference type="InterPro" id="IPR054728">
    <property type="entry name" value="RsmB-like_ferredoxin"/>
</dbReference>
<dbReference type="InterPro" id="IPR018314">
    <property type="entry name" value="RsmB/NOL1/NOP2-like_CS"/>
</dbReference>
<dbReference type="Pfam" id="PF22458">
    <property type="entry name" value="RsmF-B_ferredox"/>
    <property type="match status" value="1"/>
</dbReference>
<comment type="caution">
    <text evidence="16">The sequence shown here is derived from an EMBL/GenBank/DDBJ whole genome shotgun (WGS) entry which is preliminary data.</text>
</comment>
<evidence type="ECO:0000256" key="5">
    <source>
        <dbReference type="ARBA" id="ARBA00022490"/>
    </source>
</evidence>
<evidence type="ECO:0000256" key="3">
    <source>
        <dbReference type="ARBA" id="ARBA00007494"/>
    </source>
</evidence>
<dbReference type="GO" id="GO:0006355">
    <property type="term" value="P:regulation of DNA-templated transcription"/>
    <property type="evidence" value="ECO:0007669"/>
    <property type="project" value="InterPro"/>
</dbReference>
<keyword evidence="5" id="KW-0963">Cytoplasm</keyword>
<dbReference type="NCBIfam" id="NF011494">
    <property type="entry name" value="PRK14902.1"/>
    <property type="match status" value="1"/>
</dbReference>
<dbReference type="InterPro" id="IPR035926">
    <property type="entry name" value="NusB-like_sf"/>
</dbReference>
<feature type="binding site" evidence="14">
    <location>
        <begin position="259"/>
        <end position="265"/>
    </location>
    <ligand>
        <name>S-adenosyl-L-methionine</name>
        <dbReference type="ChEBI" id="CHEBI:59789"/>
    </ligand>
</feature>
<dbReference type="GO" id="GO:0009383">
    <property type="term" value="F:rRNA (cytosine-C5-)-methyltransferase activity"/>
    <property type="evidence" value="ECO:0007669"/>
    <property type="project" value="TreeGrafter"/>
</dbReference>
<evidence type="ECO:0000256" key="14">
    <source>
        <dbReference type="PROSITE-ProRule" id="PRU01023"/>
    </source>
</evidence>
<dbReference type="EC" id="2.1.1.176" evidence="4"/>
<comment type="similarity">
    <text evidence="3 14">Belongs to the class I-like SAM-binding methyltransferase superfamily. RsmB/NOP family.</text>
</comment>
<evidence type="ECO:0000313" key="17">
    <source>
        <dbReference type="Proteomes" id="UP000244906"/>
    </source>
</evidence>
<dbReference type="PROSITE" id="PS01153">
    <property type="entry name" value="NOL1_NOP2_SUN"/>
    <property type="match status" value="1"/>
</dbReference>
<sequence length="439" mass="48802">MADKKTAPELTNARAIAAQLIQQVIGNGRSLSQLLDQHTNAQDSGLIRELCYGVLRHHRYLNALVKPLISQPFKGKERIVQQLILVGVYQLEFTRVPEHAAVSATVDACHNMKKQWASKVVNGVLRSYMRQADELKKQVPKKNLSIMHSFPDWLTASLKKGWKTQLAGIMAASNLQAPMTLRVNQQHNSRDQYLAKLVEAEIPAIAHPFSPVGITLEKPVQVSVLPGFTDGHVSVQDGSAQMAAPLLAPQASMKVLDACAAPGGKTAHLLEQQPELDLIALDSDAKRLERVKDNFQRLKLNGKIVASDASDLDNWWDGQPFDRILLDAPCSGTGVIRRHPDIKWLRRAEDIQQLTEIQQLLLQKLWSCLKPGGKMLYATCSILPAENSQQIEKFLENTSDAKELPIEAAWGQSCQHGRQLLPGDQYLDGFYYALLEKAQ</sequence>
<evidence type="ECO:0000256" key="7">
    <source>
        <dbReference type="ARBA" id="ARBA00022603"/>
    </source>
</evidence>
<dbReference type="FunFam" id="3.30.70.1170:FF:000002">
    <property type="entry name" value="Ribosomal RNA small subunit methyltransferase B"/>
    <property type="match status" value="1"/>
</dbReference>
<dbReference type="Gene3D" id="1.10.940.10">
    <property type="entry name" value="NusB-like"/>
    <property type="match status" value="1"/>
</dbReference>
<feature type="binding site" evidence="14">
    <location>
        <position position="327"/>
    </location>
    <ligand>
        <name>S-adenosyl-L-methionine</name>
        <dbReference type="ChEBI" id="CHEBI:59789"/>
    </ligand>
</feature>
<dbReference type="AlphaFoldDB" id="A0A2V1GS08"/>
<dbReference type="GO" id="GO:0070475">
    <property type="term" value="P:rRNA base methylation"/>
    <property type="evidence" value="ECO:0007669"/>
    <property type="project" value="TreeGrafter"/>
</dbReference>
<keyword evidence="10 14" id="KW-0694">RNA-binding</keyword>
<dbReference type="PANTHER" id="PTHR22807">
    <property type="entry name" value="NOP2 YEAST -RELATED NOL1/NOP2/FMU SUN DOMAIN-CONTAINING"/>
    <property type="match status" value="1"/>
</dbReference>
<comment type="subcellular location">
    <subcellularLocation>
        <location evidence="2">Cytoplasm</location>
    </subcellularLocation>
</comment>
<protein>
    <recommendedName>
        <fullName evidence="4">16S rRNA (cytosine(967)-C(5))-methyltransferase</fullName>
        <ecNumber evidence="4">2.1.1.176</ecNumber>
    </recommendedName>
    <alternativeName>
        <fullName evidence="11">16S rRNA m5C967 methyltransferase</fullName>
    </alternativeName>
    <alternativeName>
        <fullName evidence="12">rRNA (cytosine-C(5)-)-methyltransferase RsmB</fullName>
    </alternativeName>
</protein>
<dbReference type="InterPro" id="IPR029063">
    <property type="entry name" value="SAM-dependent_MTases_sf"/>
</dbReference>
<evidence type="ECO:0000256" key="2">
    <source>
        <dbReference type="ARBA" id="ARBA00004496"/>
    </source>
</evidence>
<keyword evidence="7 14" id="KW-0489">Methyltransferase</keyword>
<dbReference type="InterPro" id="IPR049560">
    <property type="entry name" value="MeTrfase_RsmB-F_NOP2_cat"/>
</dbReference>
<evidence type="ECO:0000313" key="16">
    <source>
        <dbReference type="EMBL" id="PVZ68179.1"/>
    </source>
</evidence>
<evidence type="ECO:0000256" key="10">
    <source>
        <dbReference type="ARBA" id="ARBA00022884"/>
    </source>
</evidence>
<evidence type="ECO:0000256" key="4">
    <source>
        <dbReference type="ARBA" id="ARBA00012140"/>
    </source>
</evidence>
<organism evidence="16 17">
    <name type="scientific">Pelagibaculum spongiae</name>
    <dbReference type="NCBI Taxonomy" id="2080658"/>
    <lineage>
        <taxon>Bacteria</taxon>
        <taxon>Pseudomonadati</taxon>
        <taxon>Pseudomonadota</taxon>
        <taxon>Gammaproteobacteria</taxon>
        <taxon>Oceanospirillales</taxon>
        <taxon>Pelagibaculum</taxon>
    </lineage>
</organism>
<dbReference type="CDD" id="cd02440">
    <property type="entry name" value="AdoMet_MTases"/>
    <property type="match status" value="1"/>
</dbReference>
<evidence type="ECO:0000256" key="1">
    <source>
        <dbReference type="ARBA" id="ARBA00002724"/>
    </source>
</evidence>
<dbReference type="OrthoDB" id="9810297at2"/>
<evidence type="ECO:0000256" key="11">
    <source>
        <dbReference type="ARBA" id="ARBA00030399"/>
    </source>
</evidence>
<evidence type="ECO:0000256" key="6">
    <source>
        <dbReference type="ARBA" id="ARBA00022552"/>
    </source>
</evidence>
<dbReference type="Proteomes" id="UP000244906">
    <property type="component" value="Unassembled WGS sequence"/>
</dbReference>
<keyword evidence="9 14" id="KW-0949">S-adenosyl-L-methionine</keyword>
<dbReference type="Pfam" id="PF01189">
    <property type="entry name" value="Methyltr_RsmB-F"/>
    <property type="match status" value="1"/>
</dbReference>
<comment type="function">
    <text evidence="1">Specifically methylates the cytosine at position 967 (m5C967) of 16S rRNA.</text>
</comment>
<dbReference type="InterPro" id="IPR004573">
    <property type="entry name" value="rRNA_ssu_MeTfrase_B"/>
</dbReference>
<evidence type="ECO:0000259" key="15">
    <source>
        <dbReference type="PROSITE" id="PS51686"/>
    </source>
</evidence>
<dbReference type="SUPFAM" id="SSF48013">
    <property type="entry name" value="NusB-like"/>
    <property type="match status" value="1"/>
</dbReference>
<dbReference type="PRINTS" id="PR02008">
    <property type="entry name" value="RCMTFAMILY"/>
</dbReference>
<dbReference type="InterPro" id="IPR023267">
    <property type="entry name" value="RCMT"/>
</dbReference>
<dbReference type="InterPro" id="IPR006027">
    <property type="entry name" value="NusB_RsmB_TIM44"/>
</dbReference>
<dbReference type="NCBIfam" id="NF008149">
    <property type="entry name" value="PRK10901.1"/>
    <property type="match status" value="1"/>
</dbReference>
<dbReference type="SUPFAM" id="SSF53335">
    <property type="entry name" value="S-adenosyl-L-methionine-dependent methyltransferases"/>
    <property type="match status" value="1"/>
</dbReference>
<comment type="catalytic activity">
    <reaction evidence="13">
        <text>cytidine(967) in 16S rRNA + S-adenosyl-L-methionine = 5-methylcytidine(967) in 16S rRNA + S-adenosyl-L-homocysteine + H(+)</text>
        <dbReference type="Rhea" id="RHEA:42748"/>
        <dbReference type="Rhea" id="RHEA-COMP:10219"/>
        <dbReference type="Rhea" id="RHEA-COMP:10220"/>
        <dbReference type="ChEBI" id="CHEBI:15378"/>
        <dbReference type="ChEBI" id="CHEBI:57856"/>
        <dbReference type="ChEBI" id="CHEBI:59789"/>
        <dbReference type="ChEBI" id="CHEBI:74483"/>
        <dbReference type="ChEBI" id="CHEBI:82748"/>
        <dbReference type="EC" id="2.1.1.176"/>
    </reaction>
</comment>
<keyword evidence="17" id="KW-1185">Reference proteome</keyword>
<dbReference type="RefSeq" id="WP_116687507.1">
    <property type="nucleotide sequence ID" value="NZ_CAWNYD010000005.1"/>
</dbReference>
<reference evidence="16 17" key="1">
    <citation type="submission" date="2018-04" db="EMBL/GenBank/DDBJ databases">
        <title>Thalassorhabdus spongiae gen. nov., sp. nov., isolated from a marine sponge in South-West Iceland.</title>
        <authorList>
            <person name="Knobloch S."/>
            <person name="Daussin A."/>
            <person name="Johannsson R."/>
            <person name="Marteinsson V.T."/>
        </authorList>
    </citation>
    <scope>NUCLEOTIDE SEQUENCE [LARGE SCALE GENOMIC DNA]</scope>
    <source>
        <strain evidence="16 17">Hp12</strain>
    </source>
</reference>
<evidence type="ECO:0000256" key="12">
    <source>
        <dbReference type="ARBA" id="ARBA00031088"/>
    </source>
</evidence>
<dbReference type="PANTHER" id="PTHR22807:SF61">
    <property type="entry name" value="NOL1_NOP2_SUN FAMILY PROTEIN _ ANTITERMINATION NUSB DOMAIN-CONTAINING PROTEIN"/>
    <property type="match status" value="1"/>
</dbReference>
<evidence type="ECO:0000256" key="8">
    <source>
        <dbReference type="ARBA" id="ARBA00022679"/>
    </source>
</evidence>
<dbReference type="Gene3D" id="3.30.70.1170">
    <property type="entry name" value="Sun protein, domain 3"/>
    <property type="match status" value="1"/>
</dbReference>
<name>A0A2V1GS08_9GAMM</name>
<feature type="active site" description="Nucleophile" evidence="14">
    <location>
        <position position="380"/>
    </location>
</feature>
<proteinExistence type="inferred from homology"/>
<dbReference type="EMBL" id="QDDL01000005">
    <property type="protein sequence ID" value="PVZ68179.1"/>
    <property type="molecule type" value="Genomic_DNA"/>
</dbReference>
<accession>A0A2V1GS08</accession>
<keyword evidence="8 14" id="KW-0808">Transferase</keyword>
<feature type="binding site" evidence="14">
    <location>
        <position position="308"/>
    </location>
    <ligand>
        <name>S-adenosyl-L-methionine</name>
        <dbReference type="ChEBI" id="CHEBI:59789"/>
    </ligand>
</feature>
<dbReference type="GO" id="GO:0003723">
    <property type="term" value="F:RNA binding"/>
    <property type="evidence" value="ECO:0007669"/>
    <property type="project" value="UniProtKB-UniRule"/>
</dbReference>
<dbReference type="GO" id="GO:0005829">
    <property type="term" value="C:cytosol"/>
    <property type="evidence" value="ECO:0007669"/>
    <property type="project" value="TreeGrafter"/>
</dbReference>
<feature type="binding site" evidence="14">
    <location>
        <position position="282"/>
    </location>
    <ligand>
        <name>S-adenosyl-L-methionine</name>
        <dbReference type="ChEBI" id="CHEBI:59789"/>
    </ligand>
</feature>
<dbReference type="NCBIfam" id="TIGR00563">
    <property type="entry name" value="rsmB"/>
    <property type="match status" value="1"/>
</dbReference>
<evidence type="ECO:0000256" key="9">
    <source>
        <dbReference type="ARBA" id="ARBA00022691"/>
    </source>
</evidence>
<dbReference type="InterPro" id="IPR001678">
    <property type="entry name" value="MeTrfase_RsmB-F_NOP2_dom"/>
</dbReference>